<dbReference type="EMBL" id="JBFOLK010000008">
    <property type="protein sequence ID" value="KAL2491981.1"/>
    <property type="molecule type" value="Genomic_DNA"/>
</dbReference>
<proteinExistence type="predicted"/>
<dbReference type="Proteomes" id="UP001604336">
    <property type="component" value="Unassembled WGS sequence"/>
</dbReference>
<reference evidence="2" key="1">
    <citation type="submission" date="2024-07" db="EMBL/GenBank/DDBJ databases">
        <title>Two chromosome-level genome assemblies of Korean endemic species Abeliophyllum distichum and Forsythia ovata (Oleaceae).</title>
        <authorList>
            <person name="Jang H."/>
        </authorList>
    </citation>
    <scope>NUCLEOTIDE SEQUENCE [LARGE SCALE GENOMIC DNA]</scope>
</reference>
<sequence>MAYNRIDDYFSGLNDIPISNDIIDQFGGSSDPIDLEYVQEDADTQTAIGSSIKQKATKQKTKCCQYFELVPAGKLVDRVFEYKAQCKHFQEKPAWQKRGLA</sequence>
<dbReference type="AlphaFoldDB" id="A0ABD1RU91"/>
<evidence type="ECO:0000313" key="2">
    <source>
        <dbReference type="Proteomes" id="UP001604336"/>
    </source>
</evidence>
<accession>A0ABD1RU91</accession>
<gene>
    <name evidence="1" type="ORF">Adt_27609</name>
</gene>
<evidence type="ECO:0000313" key="1">
    <source>
        <dbReference type="EMBL" id="KAL2491981.1"/>
    </source>
</evidence>
<keyword evidence="2" id="KW-1185">Reference proteome</keyword>
<name>A0ABD1RU91_9LAMI</name>
<organism evidence="1 2">
    <name type="scientific">Abeliophyllum distichum</name>
    <dbReference type="NCBI Taxonomy" id="126358"/>
    <lineage>
        <taxon>Eukaryota</taxon>
        <taxon>Viridiplantae</taxon>
        <taxon>Streptophyta</taxon>
        <taxon>Embryophyta</taxon>
        <taxon>Tracheophyta</taxon>
        <taxon>Spermatophyta</taxon>
        <taxon>Magnoliopsida</taxon>
        <taxon>eudicotyledons</taxon>
        <taxon>Gunneridae</taxon>
        <taxon>Pentapetalae</taxon>
        <taxon>asterids</taxon>
        <taxon>lamiids</taxon>
        <taxon>Lamiales</taxon>
        <taxon>Oleaceae</taxon>
        <taxon>Forsythieae</taxon>
        <taxon>Abeliophyllum</taxon>
    </lineage>
</organism>
<protein>
    <submittedName>
        <fullName evidence="1">Uncharacterized protein</fullName>
    </submittedName>
</protein>
<comment type="caution">
    <text evidence="1">The sequence shown here is derived from an EMBL/GenBank/DDBJ whole genome shotgun (WGS) entry which is preliminary data.</text>
</comment>